<organism evidence="4 5">
    <name type="scientific">Suillus discolor</name>
    <dbReference type="NCBI Taxonomy" id="1912936"/>
    <lineage>
        <taxon>Eukaryota</taxon>
        <taxon>Fungi</taxon>
        <taxon>Dikarya</taxon>
        <taxon>Basidiomycota</taxon>
        <taxon>Agaricomycotina</taxon>
        <taxon>Agaricomycetes</taxon>
        <taxon>Agaricomycetidae</taxon>
        <taxon>Boletales</taxon>
        <taxon>Suillineae</taxon>
        <taxon>Suillaceae</taxon>
        <taxon>Suillus</taxon>
    </lineage>
</organism>
<evidence type="ECO:0000313" key="5">
    <source>
        <dbReference type="Proteomes" id="UP000823399"/>
    </source>
</evidence>
<dbReference type="Pfam" id="PF17747">
    <property type="entry name" value="VID27_PH"/>
    <property type="match status" value="1"/>
</dbReference>
<proteinExistence type="predicted"/>
<dbReference type="Proteomes" id="UP000823399">
    <property type="component" value="Unassembled WGS sequence"/>
</dbReference>
<feature type="domain" description="Vid27 N-terminal" evidence="3">
    <location>
        <begin position="1"/>
        <end position="158"/>
    </location>
</feature>
<evidence type="ECO:0000259" key="3">
    <source>
        <dbReference type="Pfam" id="PF17748"/>
    </source>
</evidence>
<dbReference type="GO" id="GO:0005737">
    <property type="term" value="C:cytoplasm"/>
    <property type="evidence" value="ECO:0007669"/>
    <property type="project" value="TreeGrafter"/>
</dbReference>
<evidence type="ECO:0000256" key="1">
    <source>
        <dbReference type="SAM" id="MobiDB-lite"/>
    </source>
</evidence>
<dbReference type="GeneID" id="64706302"/>
<dbReference type="OrthoDB" id="10251113at2759"/>
<evidence type="ECO:0000313" key="4">
    <source>
        <dbReference type="EMBL" id="KAG2107901.1"/>
    </source>
</evidence>
<dbReference type="InterPro" id="IPR040768">
    <property type="entry name" value="Vid27_PH"/>
</dbReference>
<dbReference type="RefSeq" id="XP_041292499.1">
    <property type="nucleotide sequence ID" value="XM_041444043.1"/>
</dbReference>
<keyword evidence="5" id="KW-1185">Reference proteome</keyword>
<protein>
    <submittedName>
        <fullName evidence="4">VID27 cytoplasmic protein-domain-containing protein</fullName>
    </submittedName>
</protein>
<dbReference type="PANTHER" id="PTHR31913:SF0">
    <property type="entry name" value="VACUOLAR IMPORT AND DEGRADATION PROTEIN 27"/>
    <property type="match status" value="1"/>
</dbReference>
<dbReference type="PANTHER" id="PTHR31913">
    <property type="entry name" value="VACUOLAR IMPORT AND DEGRADATION PROTEIN 27"/>
    <property type="match status" value="1"/>
</dbReference>
<dbReference type="AlphaFoldDB" id="A0A9P7F5E6"/>
<dbReference type="Pfam" id="PF17748">
    <property type="entry name" value="VID27_N"/>
    <property type="match status" value="1"/>
</dbReference>
<feature type="domain" description="Vid27 PH-like" evidence="2">
    <location>
        <begin position="220"/>
        <end position="317"/>
    </location>
</feature>
<comment type="caution">
    <text evidence="4">The sequence shown here is derived from an EMBL/GenBank/DDBJ whole genome shotgun (WGS) entry which is preliminary data.</text>
</comment>
<dbReference type="InterPro" id="IPR040979">
    <property type="entry name" value="Vid27_N"/>
</dbReference>
<evidence type="ECO:0000259" key="2">
    <source>
        <dbReference type="Pfam" id="PF17747"/>
    </source>
</evidence>
<name>A0A9P7F5E6_9AGAM</name>
<feature type="region of interest" description="Disordered" evidence="1">
    <location>
        <begin position="166"/>
        <end position="211"/>
    </location>
</feature>
<dbReference type="InterPro" id="IPR040458">
    <property type="entry name" value="Vid27"/>
</dbReference>
<reference evidence="4" key="1">
    <citation type="journal article" date="2020" name="New Phytol.">
        <title>Comparative genomics reveals dynamic genome evolution in host specialist ectomycorrhizal fungi.</title>
        <authorList>
            <person name="Lofgren L.A."/>
            <person name="Nguyen N.H."/>
            <person name="Vilgalys R."/>
            <person name="Ruytinx J."/>
            <person name="Liao H.L."/>
            <person name="Branco S."/>
            <person name="Kuo A."/>
            <person name="LaButti K."/>
            <person name="Lipzen A."/>
            <person name="Andreopoulos W."/>
            <person name="Pangilinan J."/>
            <person name="Riley R."/>
            <person name="Hundley H."/>
            <person name="Na H."/>
            <person name="Barry K."/>
            <person name="Grigoriev I.V."/>
            <person name="Stajich J.E."/>
            <person name="Kennedy P.G."/>
        </authorList>
    </citation>
    <scope>NUCLEOTIDE SEQUENCE</scope>
    <source>
        <strain evidence="4">FC423</strain>
    </source>
</reference>
<dbReference type="EMBL" id="JABBWM010000029">
    <property type="protein sequence ID" value="KAG2107901.1"/>
    <property type="molecule type" value="Genomic_DNA"/>
</dbReference>
<accession>A0A9P7F5E6</accession>
<gene>
    <name evidence="4" type="ORF">F5147DRAFT_837125</name>
</gene>
<sequence length="327" mass="37154">MNIFKSLLGKVWQDPNAAEVVKIEMGQLHLVRPGTSGHQGNASTIRRVPALDHNFQLVITRVYEDGDQELLEDEDETDEERVFLISEELEFHSGVTDDEPTFIWRDLDGDVDELYEFVALGTNEPTRAFFETCMYRAMYERKFKASADNTKDSDLDQFIWHTKARGKTGNRKSPKNQQDFGDLPSDTVDDSNTVQPRAMPNKTPSAAARPSFVSSSLPTVTSQEGHIFSWNLEIEGFVAEREEVIAAKIVERTPGNFNYWLIISDEDGDFVSDKISSDMNPRWAPKTSSLTWNYANGGRYDSWALQLASTEAYDEFNIVTRYQYGSN</sequence>
<dbReference type="GO" id="GO:0005634">
    <property type="term" value="C:nucleus"/>
    <property type="evidence" value="ECO:0007669"/>
    <property type="project" value="TreeGrafter"/>
</dbReference>